<gene>
    <name evidence="1" type="ORF">P5673_011909</name>
</gene>
<dbReference type="EMBL" id="JARQWQ010000022">
    <property type="protein sequence ID" value="KAK2564467.1"/>
    <property type="molecule type" value="Genomic_DNA"/>
</dbReference>
<dbReference type="AlphaFoldDB" id="A0AAD9V830"/>
<name>A0AAD9V830_ACRCE</name>
<reference evidence="1" key="1">
    <citation type="journal article" date="2023" name="G3 (Bethesda)">
        <title>Whole genome assembly and annotation of the endangered Caribbean coral Acropora cervicornis.</title>
        <authorList>
            <person name="Selwyn J.D."/>
            <person name="Vollmer S.V."/>
        </authorList>
    </citation>
    <scope>NUCLEOTIDE SEQUENCE</scope>
    <source>
        <strain evidence="1">K2</strain>
    </source>
</reference>
<comment type="caution">
    <text evidence="1">The sequence shown here is derived from an EMBL/GenBank/DDBJ whole genome shotgun (WGS) entry which is preliminary data.</text>
</comment>
<evidence type="ECO:0000313" key="2">
    <source>
        <dbReference type="Proteomes" id="UP001249851"/>
    </source>
</evidence>
<evidence type="ECO:0008006" key="3">
    <source>
        <dbReference type="Google" id="ProtNLM"/>
    </source>
</evidence>
<evidence type="ECO:0000313" key="1">
    <source>
        <dbReference type="EMBL" id="KAK2564467.1"/>
    </source>
</evidence>
<protein>
    <recommendedName>
        <fullName evidence="3">DDE Tnp4 domain-containing protein</fullName>
    </recommendedName>
</protein>
<sequence>MFVISHELHRSQTTKVCPGPLLWQSTSESYFQEGFYSGCGWWLSLGRFPRRFRCKSFGFSRRGTGFPVAPDNLTNKESELRETTIATGSCRITITNKQAHRWGKHLTTRERQTPGSEAEWKEVAKNFEAKWNYPCCVGSIDDVLSPGIWLEAASLSDSLSGMLPEKVEIIALTACCLHNYLVDHSMSSYAPQALLDSEDDNHNLHPGECRTERELTALQASYQRNGSHKAKE</sequence>
<organism evidence="1 2">
    <name type="scientific">Acropora cervicornis</name>
    <name type="common">Staghorn coral</name>
    <dbReference type="NCBI Taxonomy" id="6130"/>
    <lineage>
        <taxon>Eukaryota</taxon>
        <taxon>Metazoa</taxon>
        <taxon>Cnidaria</taxon>
        <taxon>Anthozoa</taxon>
        <taxon>Hexacorallia</taxon>
        <taxon>Scleractinia</taxon>
        <taxon>Astrocoeniina</taxon>
        <taxon>Acroporidae</taxon>
        <taxon>Acropora</taxon>
    </lineage>
</organism>
<dbReference type="Proteomes" id="UP001249851">
    <property type="component" value="Unassembled WGS sequence"/>
</dbReference>
<accession>A0AAD9V830</accession>
<reference evidence="1" key="2">
    <citation type="journal article" date="2023" name="Science">
        <title>Genomic signatures of disease resistance in endangered staghorn corals.</title>
        <authorList>
            <person name="Vollmer S.V."/>
            <person name="Selwyn J.D."/>
            <person name="Despard B.A."/>
            <person name="Roesel C.L."/>
        </authorList>
    </citation>
    <scope>NUCLEOTIDE SEQUENCE</scope>
    <source>
        <strain evidence="1">K2</strain>
    </source>
</reference>
<proteinExistence type="predicted"/>
<keyword evidence="2" id="KW-1185">Reference proteome</keyword>